<name>A0ABR2DY40_9ROSI</name>
<dbReference type="Proteomes" id="UP001472677">
    <property type="component" value="Unassembled WGS sequence"/>
</dbReference>
<evidence type="ECO:0000313" key="2">
    <source>
        <dbReference type="EMBL" id="KAK8548893.1"/>
    </source>
</evidence>
<sequence>MYFFLLRHDVYGSSLGLMQLNYWIFFSNSLCALALNLSAFIVIATGAVTIRVAATMLHEFMRDLAEPDNNVAELFRDSRKWLRNARITITCHQVGR</sequence>
<gene>
    <name evidence="2" type="ORF">V6N12_061797</name>
</gene>
<keyword evidence="1" id="KW-0812">Transmembrane</keyword>
<proteinExistence type="predicted"/>
<evidence type="ECO:0000313" key="3">
    <source>
        <dbReference type="Proteomes" id="UP001472677"/>
    </source>
</evidence>
<reference evidence="2 3" key="1">
    <citation type="journal article" date="2024" name="G3 (Bethesda)">
        <title>Genome assembly of Hibiscus sabdariffa L. provides insights into metabolisms of medicinal natural products.</title>
        <authorList>
            <person name="Kim T."/>
        </authorList>
    </citation>
    <scope>NUCLEOTIDE SEQUENCE [LARGE SCALE GENOMIC DNA]</scope>
    <source>
        <strain evidence="2">TK-2024</strain>
        <tissue evidence="2">Old leaves</tissue>
    </source>
</reference>
<evidence type="ECO:0000256" key="1">
    <source>
        <dbReference type="SAM" id="Phobius"/>
    </source>
</evidence>
<keyword evidence="1" id="KW-0472">Membrane</keyword>
<keyword evidence="3" id="KW-1185">Reference proteome</keyword>
<comment type="caution">
    <text evidence="2">The sequence shown here is derived from an EMBL/GenBank/DDBJ whole genome shotgun (WGS) entry which is preliminary data.</text>
</comment>
<accession>A0ABR2DY40</accession>
<keyword evidence="1" id="KW-1133">Transmembrane helix</keyword>
<organism evidence="2 3">
    <name type="scientific">Hibiscus sabdariffa</name>
    <name type="common">roselle</name>
    <dbReference type="NCBI Taxonomy" id="183260"/>
    <lineage>
        <taxon>Eukaryota</taxon>
        <taxon>Viridiplantae</taxon>
        <taxon>Streptophyta</taxon>
        <taxon>Embryophyta</taxon>
        <taxon>Tracheophyta</taxon>
        <taxon>Spermatophyta</taxon>
        <taxon>Magnoliopsida</taxon>
        <taxon>eudicotyledons</taxon>
        <taxon>Gunneridae</taxon>
        <taxon>Pentapetalae</taxon>
        <taxon>rosids</taxon>
        <taxon>malvids</taxon>
        <taxon>Malvales</taxon>
        <taxon>Malvaceae</taxon>
        <taxon>Malvoideae</taxon>
        <taxon>Hibiscus</taxon>
    </lineage>
</organism>
<feature type="transmembrane region" description="Helical" evidence="1">
    <location>
        <begin position="20"/>
        <end position="53"/>
    </location>
</feature>
<protein>
    <submittedName>
        <fullName evidence="2">Uncharacterized protein</fullName>
    </submittedName>
</protein>
<dbReference type="EMBL" id="JBBPBM010000021">
    <property type="protein sequence ID" value="KAK8548893.1"/>
    <property type="molecule type" value="Genomic_DNA"/>
</dbReference>